<evidence type="ECO:0000313" key="3">
    <source>
        <dbReference type="EMBL" id="EFB32317.1"/>
    </source>
</evidence>
<feature type="domain" description="ATP-grasp" evidence="2">
    <location>
        <begin position="103"/>
        <end position="290"/>
    </location>
</feature>
<dbReference type="GO" id="GO:0046872">
    <property type="term" value="F:metal ion binding"/>
    <property type="evidence" value="ECO:0007669"/>
    <property type="project" value="InterPro"/>
</dbReference>
<dbReference type="RefSeq" id="WP_004372446.1">
    <property type="nucleotide sequence ID" value="NZ_GG703884.1"/>
</dbReference>
<accession>D1QQB1</accession>
<dbReference type="InterPro" id="IPR011761">
    <property type="entry name" value="ATP-grasp"/>
</dbReference>
<dbReference type="Proteomes" id="UP000004079">
    <property type="component" value="Unassembled WGS sequence"/>
</dbReference>
<dbReference type="Pfam" id="PF02655">
    <property type="entry name" value="ATP-grasp_3"/>
    <property type="match status" value="1"/>
</dbReference>
<dbReference type="EMBL" id="ACUZ02000023">
    <property type="protein sequence ID" value="EFB32317.1"/>
    <property type="molecule type" value="Genomic_DNA"/>
</dbReference>
<dbReference type="HOGENOM" id="CLU_034084_2_0_10"/>
<dbReference type="PROSITE" id="PS50975">
    <property type="entry name" value="ATP_GRASP"/>
    <property type="match status" value="1"/>
</dbReference>
<reference evidence="3 4" key="1">
    <citation type="submission" date="2009-11" db="EMBL/GenBank/DDBJ databases">
        <authorList>
            <person name="Weinstock G."/>
            <person name="Sodergren E."/>
            <person name="Clifton S."/>
            <person name="Fulton L."/>
            <person name="Fulton B."/>
            <person name="Courtney L."/>
            <person name="Fronick C."/>
            <person name="Harrison M."/>
            <person name="Strong C."/>
            <person name="Farmer C."/>
            <person name="Delahaunty K."/>
            <person name="Markovic C."/>
            <person name="Hall O."/>
            <person name="Minx P."/>
            <person name="Tomlinson C."/>
            <person name="Mitreva M."/>
            <person name="Nelson J."/>
            <person name="Hou S."/>
            <person name="Wollam A."/>
            <person name="Pepin K.H."/>
            <person name="Johnson M."/>
            <person name="Bhonagiri V."/>
            <person name="Nash W.E."/>
            <person name="Warren W."/>
            <person name="Chinwalla A."/>
            <person name="Mardis E.R."/>
            <person name="Wilson R.K."/>
        </authorList>
    </citation>
    <scope>NUCLEOTIDE SEQUENCE [LARGE SCALE GENOMIC DNA]</scope>
    <source>
        <strain evidence="3 4">F0302</strain>
    </source>
</reference>
<dbReference type="Gene3D" id="3.30.470.20">
    <property type="entry name" value="ATP-grasp fold, B domain"/>
    <property type="match status" value="1"/>
</dbReference>
<evidence type="ECO:0000313" key="4">
    <source>
        <dbReference type="Proteomes" id="UP000004079"/>
    </source>
</evidence>
<organism evidence="3 4">
    <name type="scientific">Segatella oris F0302</name>
    <dbReference type="NCBI Taxonomy" id="649760"/>
    <lineage>
        <taxon>Bacteria</taxon>
        <taxon>Pseudomonadati</taxon>
        <taxon>Bacteroidota</taxon>
        <taxon>Bacteroidia</taxon>
        <taxon>Bacteroidales</taxon>
        <taxon>Prevotellaceae</taxon>
        <taxon>Segatella</taxon>
    </lineage>
</organism>
<dbReference type="STRING" id="649760.HMPREF0971_01159"/>
<dbReference type="Gene3D" id="3.40.50.20">
    <property type="match status" value="1"/>
</dbReference>
<dbReference type="GO" id="GO:0005524">
    <property type="term" value="F:ATP binding"/>
    <property type="evidence" value="ECO:0007669"/>
    <property type="project" value="UniProtKB-UniRule"/>
</dbReference>
<gene>
    <name evidence="3" type="ORF">HMPREF0971_01159</name>
</gene>
<keyword evidence="1" id="KW-0067">ATP-binding</keyword>
<keyword evidence="1" id="KW-0547">Nucleotide-binding</keyword>
<name>D1QQB1_9BACT</name>
<dbReference type="SUPFAM" id="SSF56059">
    <property type="entry name" value="Glutathione synthetase ATP-binding domain-like"/>
    <property type="match status" value="1"/>
</dbReference>
<sequence length="371" mass="42578">MKCDVIVTYCWNRVGYNIIRSLFDRGLKVVVGDTSTYNICSLSKFSVDNFVYRDFIKDEQGFIEDLKSALIKYSPKVLMPTHDEALIIAKHIAELPKDVLYTMETYEKQILLSDKYKATLLADSVGVPVPHFIADIKNAIYPIVIKTKFGNSSKGVFFPKDYEEAKKLLLKFNKKDILVEDFFSGRDYSVDCVRYDSFFQACTYRALVTKTDGGGTTTQRILVEKPELELYSKLILDKVDYRGVCGIDFKVNEQTNDAVFIEVNPRFTGGLATPMAGGFDIPYILYSLFTTGKYSKTISPRMGVKTKWILGDIITLIGKIIRCSLTFKEFRQILSWNFNAFDDYRREDKKAILGEFLYYFIKLVKNKKLNP</sequence>
<evidence type="ECO:0000259" key="2">
    <source>
        <dbReference type="PROSITE" id="PS50975"/>
    </source>
</evidence>
<protein>
    <submittedName>
        <fullName evidence="3">ATP-grasp domain protein</fullName>
    </submittedName>
</protein>
<comment type="caution">
    <text evidence="3">The sequence shown here is derived from an EMBL/GenBank/DDBJ whole genome shotgun (WGS) entry which is preliminary data.</text>
</comment>
<proteinExistence type="predicted"/>
<dbReference type="AlphaFoldDB" id="D1QQB1"/>
<evidence type="ECO:0000256" key="1">
    <source>
        <dbReference type="PROSITE-ProRule" id="PRU00409"/>
    </source>
</evidence>
<dbReference type="InterPro" id="IPR003806">
    <property type="entry name" value="ATP-grasp_PylC-type"/>
</dbReference>